<organism evidence="3">
    <name type="scientific">Proteus mirabilis</name>
    <dbReference type="NCBI Taxonomy" id="584"/>
    <lineage>
        <taxon>Bacteria</taxon>
        <taxon>Pseudomonadati</taxon>
        <taxon>Pseudomonadota</taxon>
        <taxon>Gammaproteobacteria</taxon>
        <taxon>Enterobacterales</taxon>
        <taxon>Morganellaceae</taxon>
        <taxon>Proteus</taxon>
    </lineage>
</organism>
<keyword evidence="1" id="KW-0812">Transmembrane</keyword>
<evidence type="ECO:0000313" key="3">
    <source>
        <dbReference type="EMBL" id="AIG56607.1"/>
    </source>
</evidence>
<feature type="transmembrane region" description="Helical" evidence="1">
    <location>
        <begin position="20"/>
        <end position="41"/>
    </location>
</feature>
<gene>
    <name evidence="3" type="primary">P007</name>
</gene>
<protein>
    <submittedName>
        <fullName evidence="3">p007</fullName>
    </submittedName>
</protein>
<proteinExistence type="predicted"/>
<keyword evidence="1" id="KW-0472">Membrane</keyword>
<reference evidence="3" key="1">
    <citation type="journal article" date="2014" name="J. Antimicrob. Chemother.">
        <title>Proteus genomic island 1 (PGI1), a new resistance genomic island from two Proteus mirabilis French clinical isolates.</title>
        <authorList>
            <person name="Siebor E."/>
            <person name="Neuwirth C."/>
        </authorList>
    </citation>
    <scope>NUCLEOTIDE SEQUENCE</scope>
    <source>
        <strain evidence="2">PmCHA</strain>
        <strain evidence="3">PmCHE</strain>
    </source>
</reference>
<evidence type="ECO:0000256" key="1">
    <source>
        <dbReference type="SAM" id="Phobius"/>
    </source>
</evidence>
<dbReference type="EMBL" id="KJ411925">
    <property type="protein sequence ID" value="AIG56523.1"/>
    <property type="molecule type" value="Genomic_DNA"/>
</dbReference>
<accession>A0A075TDI6</accession>
<dbReference type="EMBL" id="KJ439039">
    <property type="protein sequence ID" value="AIG56607.1"/>
    <property type="molecule type" value="Genomic_DNA"/>
</dbReference>
<name>A0A075TDI6_PROMI</name>
<dbReference type="PATRIC" id="fig|584.121.peg.1685"/>
<dbReference type="AlphaFoldDB" id="A0A075TDI6"/>
<sequence length="86" mass="9600">MKRIFWWVLVLTTLFVAYKFAGSGGLILSLIPLTILIAIFANRHPRDAGSQGVNFQESVNFDDQEDVILTIPDASDTGSDWRGIPY</sequence>
<evidence type="ECO:0000313" key="2">
    <source>
        <dbReference type="EMBL" id="AIG56523.1"/>
    </source>
</evidence>
<keyword evidence="1" id="KW-1133">Transmembrane helix</keyword>
<dbReference type="RefSeq" id="WP_000821094.1">
    <property type="nucleotide sequence ID" value="NZ_CP020052.1"/>
</dbReference>